<evidence type="ECO:0000256" key="1">
    <source>
        <dbReference type="SAM" id="SignalP"/>
    </source>
</evidence>
<dbReference type="AlphaFoldDB" id="A0A1I4E5T7"/>
<accession>A0A1I4E5T7</accession>
<dbReference type="InterPro" id="IPR032710">
    <property type="entry name" value="NTF2-like_dom_sf"/>
</dbReference>
<feature type="chain" id="PRO_5009302696" evidence="1">
    <location>
        <begin position="27"/>
        <end position="178"/>
    </location>
</feature>
<dbReference type="Gene3D" id="3.10.450.50">
    <property type="match status" value="1"/>
</dbReference>
<dbReference type="RefSeq" id="WP_244621868.1">
    <property type="nucleotide sequence ID" value="NZ_BSPE01000036.1"/>
</dbReference>
<evidence type="ECO:0000313" key="3">
    <source>
        <dbReference type="Proteomes" id="UP000323300"/>
    </source>
</evidence>
<dbReference type="Proteomes" id="UP000323300">
    <property type="component" value="Unassembled WGS sequence"/>
</dbReference>
<gene>
    <name evidence="2" type="ORF">SAMN04488498_12214</name>
</gene>
<dbReference type="SUPFAM" id="SSF54427">
    <property type="entry name" value="NTF2-like"/>
    <property type="match status" value="1"/>
</dbReference>
<keyword evidence="3" id="KW-1185">Reference proteome</keyword>
<dbReference type="EMBL" id="FOSL01000022">
    <property type="protein sequence ID" value="SFK99967.1"/>
    <property type="molecule type" value="Genomic_DNA"/>
</dbReference>
<dbReference type="GO" id="GO:0016853">
    <property type="term" value="F:isomerase activity"/>
    <property type="evidence" value="ECO:0007669"/>
    <property type="project" value="UniProtKB-KW"/>
</dbReference>
<reference evidence="2 3" key="1">
    <citation type="submission" date="2016-10" db="EMBL/GenBank/DDBJ databases">
        <authorList>
            <person name="Varghese N."/>
            <person name="Submissions S."/>
        </authorList>
    </citation>
    <scope>NUCLEOTIDE SEQUENCE [LARGE SCALE GENOMIC DNA]</scope>
    <source>
        <strain evidence="2 3">DSM 21822</strain>
    </source>
</reference>
<evidence type="ECO:0000313" key="2">
    <source>
        <dbReference type="EMBL" id="SFK99967.1"/>
    </source>
</evidence>
<feature type="signal peptide" evidence="1">
    <location>
        <begin position="1"/>
        <end position="26"/>
    </location>
</feature>
<dbReference type="InterPro" id="IPR006311">
    <property type="entry name" value="TAT_signal"/>
</dbReference>
<protein>
    <submittedName>
        <fullName evidence="2">Ketosteroid isomerase homolog</fullName>
    </submittedName>
</protein>
<organism evidence="2 3">
    <name type="scientific">Neomesorhizobium albiziae</name>
    <dbReference type="NCBI Taxonomy" id="335020"/>
    <lineage>
        <taxon>Bacteria</taxon>
        <taxon>Pseudomonadati</taxon>
        <taxon>Pseudomonadota</taxon>
        <taxon>Alphaproteobacteria</taxon>
        <taxon>Hyphomicrobiales</taxon>
        <taxon>Phyllobacteriaceae</taxon>
        <taxon>Neomesorhizobium</taxon>
    </lineage>
</organism>
<keyword evidence="1" id="KW-0732">Signal</keyword>
<name>A0A1I4E5T7_9HYPH</name>
<dbReference type="PROSITE" id="PS51318">
    <property type="entry name" value="TAT"/>
    <property type="match status" value="1"/>
</dbReference>
<sequence>MPTSRRYLLATAGAAGLTSLATSASAGVPKDPAMDRTVAELVRRSEEANDALMRGDVDRYRALVPLTDDFTLMSPFGGTPSRSAGLTEEEWAAIGRFFRNGMLKQELVETYGSADMIVLVVTEHALHVEVGSLPAQDWSLRVTLVYRREGPDWLLAHRHADSLANGVTLEQAAELARG</sequence>
<proteinExistence type="predicted"/>
<keyword evidence="2" id="KW-0413">Isomerase</keyword>